<dbReference type="AlphaFoldDB" id="A0A3R5V6W2"/>
<proteinExistence type="predicted"/>
<dbReference type="OrthoDB" id="9789070at2"/>
<organism evidence="2 3">
    <name type="scientific">Clostridium manihotivorum</name>
    <dbReference type="NCBI Taxonomy" id="2320868"/>
    <lineage>
        <taxon>Bacteria</taxon>
        <taxon>Bacillati</taxon>
        <taxon>Bacillota</taxon>
        <taxon>Clostridia</taxon>
        <taxon>Eubacteriales</taxon>
        <taxon>Clostridiaceae</taxon>
        <taxon>Clostridium</taxon>
    </lineage>
</organism>
<accession>A0A3R5V6W2</accession>
<gene>
    <name evidence="2" type="ORF">C1I91_07760</name>
</gene>
<name>A0A3R5V6W2_9CLOT</name>
<dbReference type="PANTHER" id="PTHR33408:SF2">
    <property type="entry name" value="TRANSPOSASE DDE DOMAIN-CONTAINING PROTEIN"/>
    <property type="match status" value="1"/>
</dbReference>
<dbReference type="Proteomes" id="UP000286268">
    <property type="component" value="Chromosome"/>
</dbReference>
<evidence type="ECO:0000313" key="3">
    <source>
        <dbReference type="Proteomes" id="UP000286268"/>
    </source>
</evidence>
<dbReference type="KEGG" id="cmah:C1I91_07760"/>
<dbReference type="EMBL" id="CP025746">
    <property type="protein sequence ID" value="QAA31543.1"/>
    <property type="molecule type" value="Genomic_DNA"/>
</dbReference>
<feature type="domain" description="Transposase DDE" evidence="1">
    <location>
        <begin position="7"/>
        <end position="119"/>
    </location>
</feature>
<sequence length="144" mass="16875">MWKQYSKKKAKINKSGKKSFRYTFDKEICKDCPHRSECINGKVSARTLEVGVNAHEYYEYSQRAKTQDFLEKYKNRSCNEWKNGEMKRFHGLDRAKGYGLRSMGMQARLTALAVNLKRIAKLVSSFLLDILKFFTNKGCFICLY</sequence>
<reference evidence="2 3" key="1">
    <citation type="submission" date="2018-01" db="EMBL/GenBank/DDBJ databases">
        <title>Genome Sequencing and Assembly of Anaerobacter polyendosporus strain CT4.</title>
        <authorList>
            <person name="Tachaapaikoon C."/>
            <person name="Sutheeworapong S."/>
            <person name="Jenjaroenpun P."/>
            <person name="Wongsurawat T."/>
            <person name="Nookeaw I."/>
            <person name="Cheawchanlertfa P."/>
            <person name="Kosugi A."/>
            <person name="Cheevadhanarak S."/>
            <person name="Ratanakhanokchai K."/>
        </authorList>
    </citation>
    <scope>NUCLEOTIDE SEQUENCE [LARGE SCALE GENOMIC DNA]</scope>
    <source>
        <strain evidence="2 3">CT4</strain>
    </source>
</reference>
<protein>
    <recommendedName>
        <fullName evidence="1">Transposase DDE domain-containing protein</fullName>
    </recommendedName>
</protein>
<keyword evidence="3" id="KW-1185">Reference proteome</keyword>
<dbReference type="PANTHER" id="PTHR33408">
    <property type="entry name" value="TRANSPOSASE"/>
    <property type="match status" value="1"/>
</dbReference>
<evidence type="ECO:0000313" key="2">
    <source>
        <dbReference type="EMBL" id="QAA31543.1"/>
    </source>
</evidence>
<dbReference type="Pfam" id="PF13751">
    <property type="entry name" value="DDE_Tnp_1_6"/>
    <property type="match status" value="1"/>
</dbReference>
<dbReference type="InterPro" id="IPR025668">
    <property type="entry name" value="Tnp_DDE_dom"/>
</dbReference>
<evidence type="ECO:0000259" key="1">
    <source>
        <dbReference type="Pfam" id="PF13751"/>
    </source>
</evidence>